<dbReference type="AlphaFoldDB" id="I7MEE2"/>
<dbReference type="OrthoDB" id="2344588at2759"/>
<dbReference type="KEGG" id="tet:TTHERM_00129400"/>
<dbReference type="HOGENOM" id="CLU_086530_0_0_1"/>
<dbReference type="InterPro" id="IPR002913">
    <property type="entry name" value="START_lipid-bd_dom"/>
</dbReference>
<name>I7MEE2_TETTS</name>
<dbReference type="InParanoid" id="I7MEE2"/>
<evidence type="ECO:0000259" key="1">
    <source>
        <dbReference type="Pfam" id="PF01852"/>
    </source>
</evidence>
<dbReference type="STRING" id="312017.I7MEE2"/>
<dbReference type="eggNOG" id="ENOG502R2XH">
    <property type="taxonomic scope" value="Eukaryota"/>
</dbReference>
<accession>I7MEE2</accession>
<dbReference type="EMBL" id="GG662699">
    <property type="protein sequence ID" value="EAR96164.1"/>
    <property type="molecule type" value="Genomic_DNA"/>
</dbReference>
<feature type="domain" description="START" evidence="1">
    <location>
        <begin position="26"/>
        <end position="187"/>
    </location>
</feature>
<proteinExistence type="predicted"/>
<reference evidence="3" key="1">
    <citation type="journal article" date="2006" name="PLoS Biol.">
        <title>Macronuclear genome sequence of the ciliate Tetrahymena thermophila, a model eukaryote.</title>
        <authorList>
            <person name="Eisen J.A."/>
            <person name="Coyne R.S."/>
            <person name="Wu M."/>
            <person name="Wu D."/>
            <person name="Thiagarajan M."/>
            <person name="Wortman J.R."/>
            <person name="Badger J.H."/>
            <person name="Ren Q."/>
            <person name="Amedeo P."/>
            <person name="Jones K.M."/>
            <person name="Tallon L.J."/>
            <person name="Delcher A.L."/>
            <person name="Salzberg S.L."/>
            <person name="Silva J.C."/>
            <person name="Haas B.J."/>
            <person name="Majoros W.H."/>
            <person name="Farzad M."/>
            <person name="Carlton J.M."/>
            <person name="Smith R.K. Jr."/>
            <person name="Garg J."/>
            <person name="Pearlman R.E."/>
            <person name="Karrer K.M."/>
            <person name="Sun L."/>
            <person name="Manning G."/>
            <person name="Elde N.C."/>
            <person name="Turkewitz A.P."/>
            <person name="Asai D.J."/>
            <person name="Wilkes D.E."/>
            <person name="Wang Y."/>
            <person name="Cai H."/>
            <person name="Collins K."/>
            <person name="Stewart B.A."/>
            <person name="Lee S.R."/>
            <person name="Wilamowska K."/>
            <person name="Weinberg Z."/>
            <person name="Ruzzo W.L."/>
            <person name="Wloga D."/>
            <person name="Gaertig J."/>
            <person name="Frankel J."/>
            <person name="Tsao C.-C."/>
            <person name="Gorovsky M.A."/>
            <person name="Keeling P.J."/>
            <person name="Waller R.F."/>
            <person name="Patron N.J."/>
            <person name="Cherry J.M."/>
            <person name="Stover N.A."/>
            <person name="Krieger C.J."/>
            <person name="del Toro C."/>
            <person name="Ryder H.F."/>
            <person name="Williamson S.C."/>
            <person name="Barbeau R.A."/>
            <person name="Hamilton E.P."/>
            <person name="Orias E."/>
        </authorList>
    </citation>
    <scope>NUCLEOTIDE SEQUENCE [LARGE SCALE GENOMIC DNA]</scope>
    <source>
        <strain evidence="3">SB210</strain>
    </source>
</reference>
<dbReference type="RefSeq" id="XP_001016409.1">
    <property type="nucleotide sequence ID" value="XM_001016409.1"/>
</dbReference>
<organism evidence="2 3">
    <name type="scientific">Tetrahymena thermophila (strain SB210)</name>
    <dbReference type="NCBI Taxonomy" id="312017"/>
    <lineage>
        <taxon>Eukaryota</taxon>
        <taxon>Sar</taxon>
        <taxon>Alveolata</taxon>
        <taxon>Ciliophora</taxon>
        <taxon>Intramacronucleata</taxon>
        <taxon>Oligohymenophorea</taxon>
        <taxon>Hymenostomatida</taxon>
        <taxon>Tetrahymenina</taxon>
        <taxon>Tetrahymenidae</taxon>
        <taxon>Tetrahymena</taxon>
    </lineage>
</organism>
<keyword evidence="3" id="KW-1185">Reference proteome</keyword>
<dbReference type="InterPro" id="IPR023393">
    <property type="entry name" value="START-like_dom_sf"/>
</dbReference>
<dbReference type="CDD" id="cd00177">
    <property type="entry name" value="START"/>
    <property type="match status" value="1"/>
</dbReference>
<dbReference type="Proteomes" id="UP000009168">
    <property type="component" value="Unassembled WGS sequence"/>
</dbReference>
<sequence length="205" mass="24032">MIGNRYSNIINSKLNENLALRDIKTNWQQIKQVDNITMYSTVYQNYEVKLTKFEGNASVNFEKASQYFFDNLDAQKQNRESCDQLVKLETIDQDAFVIFFQTKSRLVVSSRYSLCVLHRKRLSNNEIMIARDQIDDHQNAPKTDAIKVESKFGVIFLKKINENTTHLEMYQLLDPKGSIPLSFVNSMPERQFDALLRDLQYIQKM</sequence>
<dbReference type="Gene3D" id="3.30.530.20">
    <property type="match status" value="1"/>
</dbReference>
<dbReference type="Pfam" id="PF01852">
    <property type="entry name" value="START"/>
    <property type="match status" value="1"/>
</dbReference>
<evidence type="ECO:0000313" key="2">
    <source>
        <dbReference type="EMBL" id="EAR96164.1"/>
    </source>
</evidence>
<dbReference type="GO" id="GO:0008289">
    <property type="term" value="F:lipid binding"/>
    <property type="evidence" value="ECO:0007669"/>
    <property type="project" value="InterPro"/>
</dbReference>
<protein>
    <submittedName>
        <fullName evidence="2">START domain protein</fullName>
    </submittedName>
</protein>
<dbReference type="SUPFAM" id="SSF55961">
    <property type="entry name" value="Bet v1-like"/>
    <property type="match status" value="1"/>
</dbReference>
<gene>
    <name evidence="2" type="ORF">TTHERM_00129400</name>
</gene>
<dbReference type="GeneID" id="7825659"/>
<evidence type="ECO:0000313" key="3">
    <source>
        <dbReference type="Proteomes" id="UP000009168"/>
    </source>
</evidence>